<dbReference type="PROSITE" id="PS00600">
    <property type="entry name" value="AA_TRANSFER_CLASS_3"/>
    <property type="match status" value="1"/>
</dbReference>
<accession>Q2VIS5</accession>
<organism evidence="7">
    <name type="scientific">Omphalotus olearius</name>
    <name type="common">Jack o'lantern</name>
    <dbReference type="NCBI Taxonomy" id="72120"/>
    <lineage>
        <taxon>Eukaryota</taxon>
        <taxon>Fungi</taxon>
        <taxon>Dikarya</taxon>
        <taxon>Basidiomycota</taxon>
        <taxon>Agaricomycotina</taxon>
        <taxon>Agaricomycetes</taxon>
        <taxon>Agaricomycetidae</taxon>
        <taxon>Agaricales</taxon>
        <taxon>Marasmiineae</taxon>
        <taxon>Omphalotaceae</taxon>
        <taxon>Omphalotus</taxon>
    </lineage>
</organism>
<comment type="cofactor">
    <cofactor evidence="1">
        <name>pyridoxal 5'-phosphate</name>
        <dbReference type="ChEBI" id="CHEBI:597326"/>
    </cofactor>
</comment>
<dbReference type="GO" id="GO:0008483">
    <property type="term" value="F:transaminase activity"/>
    <property type="evidence" value="ECO:0007669"/>
    <property type="project" value="UniProtKB-KW"/>
</dbReference>
<dbReference type="PANTHER" id="PTHR43552:SF1">
    <property type="entry name" value="DIAMINOBUTYRATE--2-OXOGLUTARATE AMINOTRANSFERASE"/>
    <property type="match status" value="1"/>
</dbReference>
<dbReference type="PIRSF" id="PIRSF000521">
    <property type="entry name" value="Transaminase_4ab_Lys_Orn"/>
    <property type="match status" value="1"/>
</dbReference>
<name>Q2VIS5_OMPOL</name>
<dbReference type="EMBL" id="DQ118253">
    <property type="protein sequence ID" value="AAZ91436.1"/>
    <property type="molecule type" value="Genomic_DNA"/>
</dbReference>
<dbReference type="SUPFAM" id="SSF53383">
    <property type="entry name" value="PLP-dependent transferases"/>
    <property type="match status" value="1"/>
</dbReference>
<dbReference type="PANTHER" id="PTHR43552">
    <property type="entry name" value="DIAMINOBUTYRATE--2-OXOGLUTARATE AMINOTRANSFERASE"/>
    <property type="match status" value="1"/>
</dbReference>
<dbReference type="InterPro" id="IPR004637">
    <property type="entry name" value="Dat"/>
</dbReference>
<keyword evidence="3 7" id="KW-0032">Aminotransferase</keyword>
<dbReference type="InterPro" id="IPR049704">
    <property type="entry name" value="Aminotrans_3_PPA_site"/>
</dbReference>
<keyword evidence="4 7" id="KW-0808">Transferase</keyword>
<keyword evidence="5 6" id="KW-0663">Pyridoxal phosphate</keyword>
<proteinExistence type="inferred from homology"/>
<reference evidence="7" key="1">
    <citation type="submission" date="2005-07" db="EMBL/GenBank/DDBJ databases">
        <title>Identification and expression analysis of three putative nonribosomal peptide synthetase-encoding genes in the basidiomycete Omphalotus olearius.</title>
        <authorList>
            <person name="Eisfeld K."/>
            <person name="Welzel K."/>
            <person name="Antelo L."/>
            <person name="Anke H."/>
        </authorList>
    </citation>
    <scope>NUCLEOTIDE SEQUENCE</scope>
</reference>
<dbReference type="InterPro" id="IPR015421">
    <property type="entry name" value="PyrdxlP-dep_Trfase_major"/>
</dbReference>
<evidence type="ECO:0000256" key="5">
    <source>
        <dbReference type="ARBA" id="ARBA00022898"/>
    </source>
</evidence>
<dbReference type="CDD" id="cd00610">
    <property type="entry name" value="OAT_like"/>
    <property type="match status" value="1"/>
</dbReference>
<evidence type="ECO:0000256" key="2">
    <source>
        <dbReference type="ARBA" id="ARBA00008954"/>
    </source>
</evidence>
<dbReference type="Gene3D" id="3.90.1150.10">
    <property type="entry name" value="Aspartate Aminotransferase, domain 1"/>
    <property type="match status" value="1"/>
</dbReference>
<evidence type="ECO:0000256" key="1">
    <source>
        <dbReference type="ARBA" id="ARBA00001933"/>
    </source>
</evidence>
<dbReference type="InterPro" id="IPR015422">
    <property type="entry name" value="PyrdxlP-dep_Trfase_small"/>
</dbReference>
<evidence type="ECO:0000256" key="6">
    <source>
        <dbReference type="RuleBase" id="RU003560"/>
    </source>
</evidence>
<dbReference type="InterPro" id="IPR015424">
    <property type="entry name" value="PyrdxlP-dep_Trfase"/>
</dbReference>
<dbReference type="Gene3D" id="3.40.640.10">
    <property type="entry name" value="Type I PLP-dependent aspartate aminotransferase-like (Major domain)"/>
    <property type="match status" value="1"/>
</dbReference>
<comment type="similarity">
    <text evidence="2 6">Belongs to the class-III pyridoxal-phosphate-dependent aminotransferase family.</text>
</comment>
<dbReference type="GO" id="GO:0030170">
    <property type="term" value="F:pyridoxal phosphate binding"/>
    <property type="evidence" value="ECO:0007669"/>
    <property type="project" value="InterPro"/>
</dbReference>
<dbReference type="AlphaFoldDB" id="Q2VIS5"/>
<evidence type="ECO:0000256" key="4">
    <source>
        <dbReference type="ARBA" id="ARBA00022679"/>
    </source>
</evidence>
<sequence length="483" mass="53032">MLKHLLVCIGVYRYTGDTIPVTLTNFCPPIMSLTAVTTSMHENSVVAEPQLVQVESNARTYARKFPAQFQKGEGLMLYDVEGTLDMFTPRFLLTLPLGHNHPILRQAILDYVESGLPQQCLDLATTAKAEFVTELWHWLPEKLRPDAKIQFTSPAGTDAVEAAMKLVRIATGRSTIIAFDGGYHGHTVGSLAAMGNIDTKSQLKTGVLGDIAFFPYPHPDYSPFGLESADQTAQVSAKYLESRLADPDSGITKPAGIIVECIQGEGGVVPAPREWLKALRKIATKFDIPLIFDEVQSGFARTGTGFAFEYAEGVVPDVIVMSKAVGGGMPLACVVYHKRLDIWQPGSHAGTFRGNQIALFTGSQVLRYMRINNLAAHAADVGELFKARFLGYAEENRVRDRVLSVRGRGLMMGIQLVSPDGSRKEDGDLALRVQRTLFDKHRFIIERGGRFGSVLRVLPPLTITREEIVRCAETLVKGITESL</sequence>
<evidence type="ECO:0000256" key="3">
    <source>
        <dbReference type="ARBA" id="ARBA00022576"/>
    </source>
</evidence>
<dbReference type="NCBIfam" id="TIGR00709">
    <property type="entry name" value="dat"/>
    <property type="match status" value="1"/>
</dbReference>
<evidence type="ECO:0000313" key="7">
    <source>
        <dbReference type="EMBL" id="AAZ91436.1"/>
    </source>
</evidence>
<protein>
    <submittedName>
        <fullName evidence="7">Putative aminotransferase Amo1</fullName>
    </submittedName>
</protein>
<dbReference type="InterPro" id="IPR005814">
    <property type="entry name" value="Aminotrans_3"/>
</dbReference>
<dbReference type="Pfam" id="PF00202">
    <property type="entry name" value="Aminotran_3"/>
    <property type="match status" value="1"/>
</dbReference>